<reference evidence="3 4" key="1">
    <citation type="submission" date="2019-05" db="EMBL/GenBank/DDBJ databases">
        <authorList>
            <person name="Narsing Rao M.P."/>
            <person name="Li W.J."/>
        </authorList>
    </citation>
    <scope>NUCLEOTIDE SEQUENCE [LARGE SCALE GENOMIC DNA]</scope>
    <source>
        <strain evidence="3 4">SYSU_K30003</strain>
    </source>
</reference>
<accession>A0A5R9GCS6</accession>
<proteinExistence type="predicted"/>
<keyword evidence="1" id="KW-0472">Membrane</keyword>
<protein>
    <submittedName>
        <fullName evidence="3">DUF2892 domain-containing protein</fullName>
    </submittedName>
</protein>
<dbReference type="Pfam" id="PF11127">
    <property type="entry name" value="YgaP-like_TM"/>
    <property type="match status" value="1"/>
</dbReference>
<evidence type="ECO:0000313" key="3">
    <source>
        <dbReference type="EMBL" id="TLS51880.1"/>
    </source>
</evidence>
<dbReference type="Proteomes" id="UP000309676">
    <property type="component" value="Unassembled WGS sequence"/>
</dbReference>
<dbReference type="InterPro" id="IPR021309">
    <property type="entry name" value="YgaP-like_TM"/>
</dbReference>
<evidence type="ECO:0000259" key="2">
    <source>
        <dbReference type="Pfam" id="PF11127"/>
    </source>
</evidence>
<feature type="transmembrane region" description="Helical" evidence="1">
    <location>
        <begin position="36"/>
        <end position="55"/>
    </location>
</feature>
<dbReference type="OrthoDB" id="5405951at2"/>
<evidence type="ECO:0000313" key="4">
    <source>
        <dbReference type="Proteomes" id="UP000309676"/>
    </source>
</evidence>
<dbReference type="AlphaFoldDB" id="A0A5R9GCS6"/>
<feature type="domain" description="Inner membrane protein YgaP-like transmembrane" evidence="2">
    <location>
        <begin position="1"/>
        <end position="61"/>
    </location>
</feature>
<name>A0A5R9GCS6_9BACL</name>
<dbReference type="EMBL" id="VCIW01000007">
    <property type="protein sequence ID" value="TLS51880.1"/>
    <property type="molecule type" value="Genomic_DNA"/>
</dbReference>
<feature type="transmembrane region" description="Helical" evidence="1">
    <location>
        <begin position="12"/>
        <end position="30"/>
    </location>
</feature>
<sequence>MKNVGGADRAVRIILGIGLLSLFFILPDYWKLSGLIALPLLITGLAQKCAINTLLGRNTCSIR</sequence>
<keyword evidence="1" id="KW-1133">Transmembrane helix</keyword>
<gene>
    <name evidence="3" type="ORF">FE782_13320</name>
</gene>
<keyword evidence="1" id="KW-0812">Transmembrane</keyword>
<evidence type="ECO:0000256" key="1">
    <source>
        <dbReference type="SAM" id="Phobius"/>
    </source>
</evidence>
<dbReference type="RefSeq" id="WP_138194588.1">
    <property type="nucleotide sequence ID" value="NZ_VCIW01000007.1"/>
</dbReference>
<keyword evidence="4" id="KW-1185">Reference proteome</keyword>
<comment type="caution">
    <text evidence="3">The sequence shown here is derived from an EMBL/GenBank/DDBJ whole genome shotgun (WGS) entry which is preliminary data.</text>
</comment>
<organism evidence="3 4">
    <name type="scientific">Paenibacillus antri</name>
    <dbReference type="NCBI Taxonomy" id="2582848"/>
    <lineage>
        <taxon>Bacteria</taxon>
        <taxon>Bacillati</taxon>
        <taxon>Bacillota</taxon>
        <taxon>Bacilli</taxon>
        <taxon>Bacillales</taxon>
        <taxon>Paenibacillaceae</taxon>
        <taxon>Paenibacillus</taxon>
    </lineage>
</organism>